<accession>A0A1A9V332</accession>
<keyword evidence="1" id="KW-0472">Membrane</keyword>
<dbReference type="VEuPathDB" id="VectorBase:GAUT024154"/>
<dbReference type="AlphaFoldDB" id="A0A1A9V332"/>
<evidence type="ECO:0000313" key="2">
    <source>
        <dbReference type="EnsemblMetazoa" id="GAUT024154-PA"/>
    </source>
</evidence>
<keyword evidence="3" id="KW-1185">Reference proteome</keyword>
<proteinExistence type="predicted"/>
<feature type="transmembrane region" description="Helical" evidence="1">
    <location>
        <begin position="278"/>
        <end position="296"/>
    </location>
</feature>
<dbReference type="EnsemblMetazoa" id="GAUT024154-RA">
    <property type="protein sequence ID" value="GAUT024154-PA"/>
    <property type="gene ID" value="GAUT024154"/>
</dbReference>
<dbReference type="STRING" id="7395.A0A1A9V332"/>
<sequence>MVKNNDNTTTVRGREYSACCILRAKMIIRCNTNIFTLLKSNYKYKRRCRVLNINTSREMKNSSRSSNNIAEQSKRVYDIKSKISKFLKIFILIMNQLTSNRWTTQILMQIKKIINITNCRQKTIYHKRMQSIRDSDAVVDNIDDDEIINQNNYDKVSAFTSTTSKCQRQAYHSISLSQKYKDIATTIIISITSFLSYTITNHYWMPMIYHYFKYKTTSIASDILYSTSSPSSSCSSTTTSSSITTTHSCQTHDLYVNLAGTVRTGHCINSNIYKNNTWSTLLMLFIALSIGIHGTAGENTSTE</sequence>
<protein>
    <submittedName>
        <fullName evidence="2">Uncharacterized protein</fullName>
    </submittedName>
</protein>
<organism evidence="2 3">
    <name type="scientific">Glossina austeni</name>
    <name type="common">Savannah tsetse fly</name>
    <dbReference type="NCBI Taxonomy" id="7395"/>
    <lineage>
        <taxon>Eukaryota</taxon>
        <taxon>Metazoa</taxon>
        <taxon>Ecdysozoa</taxon>
        <taxon>Arthropoda</taxon>
        <taxon>Hexapoda</taxon>
        <taxon>Insecta</taxon>
        <taxon>Pterygota</taxon>
        <taxon>Neoptera</taxon>
        <taxon>Endopterygota</taxon>
        <taxon>Diptera</taxon>
        <taxon>Brachycera</taxon>
        <taxon>Muscomorpha</taxon>
        <taxon>Hippoboscoidea</taxon>
        <taxon>Glossinidae</taxon>
        <taxon>Glossina</taxon>
    </lineage>
</organism>
<name>A0A1A9V332_GLOAU</name>
<evidence type="ECO:0000313" key="3">
    <source>
        <dbReference type="Proteomes" id="UP000078200"/>
    </source>
</evidence>
<feature type="transmembrane region" description="Helical" evidence="1">
    <location>
        <begin position="183"/>
        <end position="204"/>
    </location>
</feature>
<dbReference type="Proteomes" id="UP000078200">
    <property type="component" value="Unassembled WGS sequence"/>
</dbReference>
<keyword evidence="1" id="KW-1133">Transmembrane helix</keyword>
<reference evidence="2" key="1">
    <citation type="submission" date="2020-05" db="UniProtKB">
        <authorList>
            <consortium name="EnsemblMetazoa"/>
        </authorList>
    </citation>
    <scope>IDENTIFICATION</scope>
    <source>
        <strain evidence="2">TTRI</strain>
    </source>
</reference>
<keyword evidence="1" id="KW-0812">Transmembrane</keyword>
<evidence type="ECO:0000256" key="1">
    <source>
        <dbReference type="SAM" id="Phobius"/>
    </source>
</evidence>